<keyword evidence="3" id="KW-0349">Heme</keyword>
<dbReference type="GO" id="GO:0005777">
    <property type="term" value="C:peroxisome"/>
    <property type="evidence" value="ECO:0007669"/>
    <property type="project" value="TreeGrafter"/>
</dbReference>
<protein>
    <submittedName>
        <fullName evidence="9">Catalase</fullName>
    </submittedName>
</protein>
<keyword evidence="5" id="KW-0560">Oxidoreductase</keyword>
<dbReference type="STRING" id="1884261.A0A5C3Q957"/>
<dbReference type="InterPro" id="IPR020835">
    <property type="entry name" value="Catalase_sf"/>
</dbReference>
<dbReference type="GO" id="GO:0042542">
    <property type="term" value="P:response to hydrogen peroxide"/>
    <property type="evidence" value="ECO:0007669"/>
    <property type="project" value="TreeGrafter"/>
</dbReference>
<accession>A0A5C3Q957</accession>
<dbReference type="GO" id="GO:0005739">
    <property type="term" value="C:mitochondrion"/>
    <property type="evidence" value="ECO:0007669"/>
    <property type="project" value="TreeGrafter"/>
</dbReference>
<dbReference type="PROSITE" id="PS51402">
    <property type="entry name" value="CATALASE_3"/>
    <property type="match status" value="1"/>
</dbReference>
<keyword evidence="10" id="KW-1185">Reference proteome</keyword>
<reference evidence="9 10" key="1">
    <citation type="journal article" date="2019" name="Nat. Ecol. Evol.">
        <title>Megaphylogeny resolves global patterns of mushroom evolution.</title>
        <authorList>
            <person name="Varga T."/>
            <person name="Krizsan K."/>
            <person name="Foldi C."/>
            <person name="Dima B."/>
            <person name="Sanchez-Garcia M."/>
            <person name="Sanchez-Ramirez S."/>
            <person name="Szollosi G.J."/>
            <person name="Szarkandi J.G."/>
            <person name="Papp V."/>
            <person name="Albert L."/>
            <person name="Andreopoulos W."/>
            <person name="Angelini C."/>
            <person name="Antonin V."/>
            <person name="Barry K.W."/>
            <person name="Bougher N.L."/>
            <person name="Buchanan P."/>
            <person name="Buyck B."/>
            <person name="Bense V."/>
            <person name="Catcheside P."/>
            <person name="Chovatia M."/>
            <person name="Cooper J."/>
            <person name="Damon W."/>
            <person name="Desjardin D."/>
            <person name="Finy P."/>
            <person name="Geml J."/>
            <person name="Haridas S."/>
            <person name="Hughes K."/>
            <person name="Justo A."/>
            <person name="Karasinski D."/>
            <person name="Kautmanova I."/>
            <person name="Kiss B."/>
            <person name="Kocsube S."/>
            <person name="Kotiranta H."/>
            <person name="LaButti K.M."/>
            <person name="Lechner B.E."/>
            <person name="Liimatainen K."/>
            <person name="Lipzen A."/>
            <person name="Lukacs Z."/>
            <person name="Mihaltcheva S."/>
            <person name="Morgado L.N."/>
            <person name="Niskanen T."/>
            <person name="Noordeloos M.E."/>
            <person name="Ohm R.A."/>
            <person name="Ortiz-Santana B."/>
            <person name="Ovrebo C."/>
            <person name="Racz N."/>
            <person name="Riley R."/>
            <person name="Savchenko A."/>
            <person name="Shiryaev A."/>
            <person name="Soop K."/>
            <person name="Spirin V."/>
            <person name="Szebenyi C."/>
            <person name="Tomsovsky M."/>
            <person name="Tulloss R.E."/>
            <person name="Uehling J."/>
            <person name="Grigoriev I.V."/>
            <person name="Vagvolgyi C."/>
            <person name="Papp T."/>
            <person name="Martin F.M."/>
            <person name="Miettinen O."/>
            <person name="Hibbett D.S."/>
            <person name="Nagy L.G."/>
        </authorList>
    </citation>
    <scope>NUCLEOTIDE SEQUENCE [LARGE SCALE GENOMIC DNA]</scope>
    <source>
        <strain evidence="9 10">CBS 309.79</strain>
    </source>
</reference>
<dbReference type="PROSITE" id="PS00438">
    <property type="entry name" value="CATALASE_2"/>
    <property type="match status" value="1"/>
</dbReference>
<dbReference type="SUPFAM" id="SSF56634">
    <property type="entry name" value="Heme-dependent catalase-like"/>
    <property type="match status" value="1"/>
</dbReference>
<dbReference type="SMART" id="SM01060">
    <property type="entry name" value="Catalase"/>
    <property type="match status" value="1"/>
</dbReference>
<dbReference type="PANTHER" id="PTHR11465">
    <property type="entry name" value="CATALASE"/>
    <property type="match status" value="1"/>
</dbReference>
<organism evidence="9 10">
    <name type="scientific">Pterulicium gracile</name>
    <dbReference type="NCBI Taxonomy" id="1884261"/>
    <lineage>
        <taxon>Eukaryota</taxon>
        <taxon>Fungi</taxon>
        <taxon>Dikarya</taxon>
        <taxon>Basidiomycota</taxon>
        <taxon>Agaricomycotina</taxon>
        <taxon>Agaricomycetes</taxon>
        <taxon>Agaricomycetidae</taxon>
        <taxon>Agaricales</taxon>
        <taxon>Pleurotineae</taxon>
        <taxon>Pterulaceae</taxon>
        <taxon>Pterulicium</taxon>
    </lineage>
</organism>
<dbReference type="Pfam" id="PF06628">
    <property type="entry name" value="Catalase-rel"/>
    <property type="match status" value="1"/>
</dbReference>
<dbReference type="Proteomes" id="UP000305067">
    <property type="component" value="Unassembled WGS sequence"/>
</dbReference>
<sequence>MSSNPISQPMQAAQQVMGAMSVDPRPTQRSSTFMNANEGPAAIISKVAGVTGPGNRADDAPYFTNNEGNPWPSAIHSKNVGGIPLVSDPFLLQKQQTFNRSKTLERMVHPSGSGTFGYFEYSLFLRYSTVTFGKEFPDSGRNPRGFAIKHYTEDGNYDVVGLNWPIFFYRDPIQGPDVIRSQQRNPQNFLLDYNSLFDFLANVPESQHAGIMFFSDHGTPNGWRGSHGYGCHTFKWVNKDGSLVSVKYHCLNDAGQKMFAWPDAVKMSDHPKRDLWRAIEKGESKSCAPEADPAKLGFDPFDVTKVWPRARFPMQEVGRLIINKNPENYHRDVEQAAFSPGTMPPGIEDSPDALLQFHYHRLGVDLHQVPVNCPFMANSYTSLNFDGPLRSDANTGMTPHYTPNSFTHKFQRHGRGALPALRQCKDSEYDQVRDLYNKVMDPKARDHLHSNTAVALQLVDYKIIKVNYLAQQHRIAPSYAKAIFDLLPSPDFEFSEVEAKSKEAEMQTKEKMFVPTQPHHRMVGLPAGHLAYST</sequence>
<dbReference type="AlphaFoldDB" id="A0A5C3Q957"/>
<name>A0A5C3Q957_9AGAR</name>
<dbReference type="GO" id="GO:0042744">
    <property type="term" value="P:hydrogen peroxide catabolic process"/>
    <property type="evidence" value="ECO:0007669"/>
    <property type="project" value="UniProtKB-KW"/>
</dbReference>
<evidence type="ECO:0000256" key="3">
    <source>
        <dbReference type="ARBA" id="ARBA00022617"/>
    </source>
</evidence>
<dbReference type="InterPro" id="IPR011614">
    <property type="entry name" value="Catalase_core"/>
</dbReference>
<dbReference type="GO" id="GO:0020037">
    <property type="term" value="F:heme binding"/>
    <property type="evidence" value="ECO:0007669"/>
    <property type="project" value="InterPro"/>
</dbReference>
<dbReference type="InterPro" id="IPR018028">
    <property type="entry name" value="Catalase"/>
</dbReference>
<dbReference type="Pfam" id="PF00199">
    <property type="entry name" value="Catalase"/>
    <property type="match status" value="2"/>
</dbReference>
<evidence type="ECO:0000256" key="2">
    <source>
        <dbReference type="ARBA" id="ARBA00022559"/>
    </source>
</evidence>
<evidence type="ECO:0000313" key="10">
    <source>
        <dbReference type="Proteomes" id="UP000305067"/>
    </source>
</evidence>
<dbReference type="InterPro" id="IPR024708">
    <property type="entry name" value="Catalase_AS"/>
</dbReference>
<evidence type="ECO:0000256" key="1">
    <source>
        <dbReference type="ARBA" id="ARBA00005329"/>
    </source>
</evidence>
<feature type="domain" description="Catalase core" evidence="8">
    <location>
        <begin position="64"/>
        <end position="410"/>
    </location>
</feature>
<dbReference type="InterPro" id="IPR010582">
    <property type="entry name" value="Catalase_immune_responsive"/>
</dbReference>
<evidence type="ECO:0000256" key="6">
    <source>
        <dbReference type="ARBA" id="ARBA00023004"/>
    </source>
</evidence>
<comment type="similarity">
    <text evidence="1">Belongs to the catalase family.</text>
</comment>
<dbReference type="PANTHER" id="PTHR11465:SF13">
    <property type="entry name" value="CATALASE (EUROFUNG)"/>
    <property type="match status" value="1"/>
</dbReference>
<dbReference type="GO" id="GO:0046872">
    <property type="term" value="F:metal ion binding"/>
    <property type="evidence" value="ECO:0007669"/>
    <property type="project" value="UniProtKB-KW"/>
</dbReference>
<evidence type="ECO:0000256" key="4">
    <source>
        <dbReference type="ARBA" id="ARBA00022723"/>
    </source>
</evidence>
<evidence type="ECO:0000259" key="8">
    <source>
        <dbReference type="SMART" id="SM01060"/>
    </source>
</evidence>
<proteinExistence type="inferred from homology"/>
<keyword evidence="4" id="KW-0479">Metal-binding</keyword>
<keyword evidence="2" id="KW-0575">Peroxidase</keyword>
<evidence type="ECO:0000256" key="5">
    <source>
        <dbReference type="ARBA" id="ARBA00023002"/>
    </source>
</evidence>
<gene>
    <name evidence="9" type="ORF">BDV98DRAFT_613679</name>
</gene>
<keyword evidence="6" id="KW-0408">Iron</keyword>
<dbReference type="OrthoDB" id="6880011at2759"/>
<dbReference type="Gene3D" id="2.40.180.10">
    <property type="entry name" value="Catalase core domain"/>
    <property type="match status" value="1"/>
</dbReference>
<evidence type="ECO:0000313" key="9">
    <source>
        <dbReference type="EMBL" id="TFK98595.1"/>
    </source>
</evidence>
<evidence type="ECO:0000256" key="7">
    <source>
        <dbReference type="ARBA" id="ARBA00023324"/>
    </source>
</evidence>
<dbReference type="EMBL" id="ML178838">
    <property type="protein sequence ID" value="TFK98595.1"/>
    <property type="molecule type" value="Genomic_DNA"/>
</dbReference>
<keyword evidence="7" id="KW-0376">Hydrogen peroxide</keyword>
<dbReference type="GO" id="GO:0004096">
    <property type="term" value="F:catalase activity"/>
    <property type="evidence" value="ECO:0007669"/>
    <property type="project" value="UniProtKB-EC"/>
</dbReference>